<dbReference type="Pfam" id="PF03372">
    <property type="entry name" value="Exo_endo_phos"/>
    <property type="match status" value="1"/>
</dbReference>
<dbReference type="PANTHER" id="PTHR14859:SF15">
    <property type="entry name" value="ENDONUCLEASE_EXONUCLEASE_PHOSPHATASE DOMAIN-CONTAINING PROTEIN"/>
    <property type="match status" value="1"/>
</dbReference>
<keyword evidence="2" id="KW-0255">Endonuclease</keyword>
<comment type="caution">
    <text evidence="2">The sequence shown here is derived from an EMBL/GenBank/DDBJ whole genome shotgun (WGS) entry which is preliminary data.</text>
</comment>
<accession>A0ABS9ESJ4</accession>
<dbReference type="InterPro" id="IPR051916">
    <property type="entry name" value="GPI-anchor_lipid_remodeler"/>
</dbReference>
<sequence>MRLILYNVRYGTGTGLSYHVPAPFSGNFRRSTGRFKRITDYLMNLSPDIIGLVEVDGGSYRHEGNCQAETAASSMGGHHRFAVKYGERISRLPVLRSQGNAIISRLAPIKTDCHDLGRGMKRNALEVVYGDFSLVLVHLSLGSRSRRHQIRALRDLCSARERPLILAGDYNTLSGPEELAPLRETGMASVNELGLPTYPCRRPRKELDFVLISEEISTKGFFIPDVRFSDHLPLICDLEISH</sequence>
<dbReference type="GO" id="GO:0004519">
    <property type="term" value="F:endonuclease activity"/>
    <property type="evidence" value="ECO:0007669"/>
    <property type="project" value="UniProtKB-KW"/>
</dbReference>
<dbReference type="RefSeq" id="WP_236100140.1">
    <property type="nucleotide sequence ID" value="NZ_JAKGUD010000015.1"/>
</dbReference>
<dbReference type="InterPro" id="IPR005135">
    <property type="entry name" value="Endo/exonuclease/phosphatase"/>
</dbReference>
<dbReference type="PANTHER" id="PTHR14859">
    <property type="entry name" value="CALCOFLUOR WHITE HYPERSENSITIVE PROTEIN PRECURSOR"/>
    <property type="match status" value="1"/>
</dbReference>
<evidence type="ECO:0000313" key="2">
    <source>
        <dbReference type="EMBL" id="MCF4143441.1"/>
    </source>
</evidence>
<keyword evidence="3" id="KW-1185">Reference proteome</keyword>
<dbReference type="Proteomes" id="UP001200430">
    <property type="component" value="Unassembled WGS sequence"/>
</dbReference>
<reference evidence="2 3" key="1">
    <citation type="submission" date="2022-01" db="EMBL/GenBank/DDBJ databases">
        <title>Dethiosulfovibrio faecalis sp. nov., a novel proteolytic, non-sulfur-reducing bacterium isolated from a marine aquaculture solid waste bioreactor.</title>
        <authorList>
            <person name="Grabowski S."/>
            <person name="Apolinario E."/>
            <person name="Schneider N."/>
            <person name="Marshall C.W."/>
            <person name="Sowers K.R."/>
        </authorList>
    </citation>
    <scope>NUCLEOTIDE SEQUENCE [LARGE SCALE GENOMIC DNA]</scope>
    <source>
        <strain evidence="2 3">DSM 12537</strain>
    </source>
</reference>
<dbReference type="InterPro" id="IPR036691">
    <property type="entry name" value="Endo/exonu/phosph_ase_sf"/>
</dbReference>
<gene>
    <name evidence="2" type="ORF">L2W38_11520</name>
</gene>
<evidence type="ECO:0000313" key="3">
    <source>
        <dbReference type="Proteomes" id="UP001200430"/>
    </source>
</evidence>
<keyword evidence="2" id="KW-0378">Hydrolase</keyword>
<keyword evidence="2" id="KW-0540">Nuclease</keyword>
<dbReference type="EMBL" id="JAKGUD010000015">
    <property type="protein sequence ID" value="MCF4143441.1"/>
    <property type="molecule type" value="Genomic_DNA"/>
</dbReference>
<dbReference type="SUPFAM" id="SSF56219">
    <property type="entry name" value="DNase I-like"/>
    <property type="match status" value="1"/>
</dbReference>
<dbReference type="Gene3D" id="3.60.10.10">
    <property type="entry name" value="Endonuclease/exonuclease/phosphatase"/>
    <property type="match status" value="1"/>
</dbReference>
<evidence type="ECO:0000259" key="1">
    <source>
        <dbReference type="Pfam" id="PF03372"/>
    </source>
</evidence>
<protein>
    <submittedName>
        <fullName evidence="2">Endonuclease/exonuclease/phosphatase family protein</fullName>
    </submittedName>
</protein>
<name>A0ABS9ESJ4_9BACT</name>
<feature type="domain" description="Endonuclease/exonuclease/phosphatase" evidence="1">
    <location>
        <begin position="6"/>
        <end position="231"/>
    </location>
</feature>
<proteinExistence type="predicted"/>
<organism evidence="2 3">
    <name type="scientific">Dethiosulfovibrio marinus</name>
    <dbReference type="NCBI Taxonomy" id="133532"/>
    <lineage>
        <taxon>Bacteria</taxon>
        <taxon>Thermotogati</taxon>
        <taxon>Synergistota</taxon>
        <taxon>Synergistia</taxon>
        <taxon>Synergistales</taxon>
        <taxon>Dethiosulfovibrionaceae</taxon>
        <taxon>Dethiosulfovibrio</taxon>
    </lineage>
</organism>